<accession>A0A0S6W374</accession>
<organism evidence="2">
    <name type="scientific">Candidatus Moduliflexus flocculans</name>
    <dbReference type="NCBI Taxonomy" id="1499966"/>
    <lineage>
        <taxon>Bacteria</taxon>
        <taxon>Candidatus Moduliflexota</taxon>
        <taxon>Candidatus Moduliflexia</taxon>
        <taxon>Candidatus Moduliflexales</taxon>
        <taxon>Candidatus Moduliflexaceae</taxon>
    </lineage>
</organism>
<protein>
    <submittedName>
        <fullName evidence="2">Putative Type IV pilus assembly protein PilP</fullName>
    </submittedName>
</protein>
<dbReference type="HOGENOM" id="CLU_1393929_0_0_0"/>
<keyword evidence="3" id="KW-1185">Reference proteome</keyword>
<sequence>MRIFNTHNIAWQKILALMLGMAVMLVFSGCGEQAPLEETAPEKIEKTEPPAPQAAVEEQATAEAVATPTPPGYEYDPTGRREPFDPLIKEVVSKNEDPVLPPNPEEQKMPLQKFEVNQLKITGIVMGSFGDYARVVAPDGKSYTVNVGTLVGTHEGEVSSITDNAVVVREIIRYESGKVEEVETPLYLNPIQEER</sequence>
<reference evidence="2" key="1">
    <citation type="journal article" date="2015" name="PeerJ">
        <title>First genomic representation of candidate bacterial phylum KSB3 points to enhanced environmental sensing as a trigger of wastewater bulking.</title>
        <authorList>
            <person name="Sekiguchi Y."/>
            <person name="Ohashi A."/>
            <person name="Parks D.H."/>
            <person name="Yamauchi T."/>
            <person name="Tyson G.W."/>
            <person name="Hugenholtz P."/>
        </authorList>
    </citation>
    <scope>NUCLEOTIDE SEQUENCE [LARGE SCALE GENOMIC DNA]</scope>
</reference>
<evidence type="ECO:0000256" key="1">
    <source>
        <dbReference type="SAM" id="MobiDB-lite"/>
    </source>
</evidence>
<feature type="region of interest" description="Disordered" evidence="1">
    <location>
        <begin position="38"/>
        <end position="79"/>
    </location>
</feature>
<gene>
    <name evidence="2" type="ORF">U14_04084</name>
</gene>
<dbReference type="Pfam" id="PF04351">
    <property type="entry name" value="PilP"/>
    <property type="match status" value="1"/>
</dbReference>
<dbReference type="AlphaFoldDB" id="A0A0S6W374"/>
<name>A0A0S6W374_9BACT</name>
<feature type="compositionally biased region" description="Low complexity" evidence="1">
    <location>
        <begin position="53"/>
        <end position="67"/>
    </location>
</feature>
<dbReference type="InterPro" id="IPR007446">
    <property type="entry name" value="PilP"/>
</dbReference>
<proteinExistence type="predicted"/>
<evidence type="ECO:0000313" key="3">
    <source>
        <dbReference type="Proteomes" id="UP000030700"/>
    </source>
</evidence>
<dbReference type="PROSITE" id="PS51257">
    <property type="entry name" value="PROKAR_LIPOPROTEIN"/>
    <property type="match status" value="1"/>
</dbReference>
<dbReference type="Gene3D" id="2.30.30.830">
    <property type="match status" value="1"/>
</dbReference>
<dbReference type="Proteomes" id="UP000030700">
    <property type="component" value="Unassembled WGS sequence"/>
</dbReference>
<evidence type="ECO:0000313" key="2">
    <source>
        <dbReference type="EMBL" id="GAK52827.1"/>
    </source>
</evidence>
<dbReference type="EMBL" id="DF820459">
    <property type="protein sequence ID" value="GAK52827.1"/>
    <property type="molecule type" value="Genomic_DNA"/>
</dbReference>
<dbReference type="STRING" id="1499966.U14_04084"/>